<dbReference type="InterPro" id="IPR050348">
    <property type="entry name" value="Protein-Tyr_Phosphatase"/>
</dbReference>
<evidence type="ECO:0000259" key="6">
    <source>
        <dbReference type="PROSITE" id="PS50055"/>
    </source>
</evidence>
<protein>
    <recommendedName>
        <fullName evidence="2">protein-tyrosine-phosphatase</fullName>
        <ecNumber evidence="2">3.1.3.48</ecNumber>
    </recommendedName>
</protein>
<dbReference type="PROSITE" id="PS50056">
    <property type="entry name" value="TYR_PHOSPHATASE_2"/>
    <property type="match status" value="1"/>
</dbReference>
<evidence type="ECO:0000256" key="2">
    <source>
        <dbReference type="ARBA" id="ARBA00013064"/>
    </source>
</evidence>
<dbReference type="GO" id="GO:0008045">
    <property type="term" value="P:motor neuron axon guidance"/>
    <property type="evidence" value="ECO:0007669"/>
    <property type="project" value="TreeGrafter"/>
</dbReference>
<comment type="similarity">
    <text evidence="1">Belongs to the protein-tyrosine phosphatase family.</text>
</comment>
<evidence type="ECO:0000256" key="5">
    <source>
        <dbReference type="ARBA" id="ARBA00051722"/>
    </source>
</evidence>
<dbReference type="PANTHER" id="PTHR19134:SF562">
    <property type="entry name" value="PROTEIN-TYROSINE-PHOSPHATASE"/>
    <property type="match status" value="1"/>
</dbReference>
<dbReference type="RefSeq" id="XP_025073981.1">
    <property type="nucleotide sequence ID" value="XM_025218196.1"/>
</dbReference>
<dbReference type="SMART" id="SM00404">
    <property type="entry name" value="PTPc_motif"/>
    <property type="match status" value="1"/>
</dbReference>
<evidence type="ECO:0000256" key="3">
    <source>
        <dbReference type="ARBA" id="ARBA00022801"/>
    </source>
</evidence>
<accession>A0A8N1S5G5</accession>
<dbReference type="FunFam" id="3.90.190.10:FF:000102">
    <property type="entry name" value="Receptor-type tyrosine-protein phosphatase"/>
    <property type="match status" value="1"/>
</dbReference>
<evidence type="ECO:0000256" key="1">
    <source>
        <dbReference type="ARBA" id="ARBA00009580"/>
    </source>
</evidence>
<dbReference type="InterPro" id="IPR000242">
    <property type="entry name" value="PTP_cat"/>
</dbReference>
<sequence length="784" mass="90792">MVSSLEDRNSYPQSSMNKNICTYEYPVIQYMRNYSERLYLLPSTQYFIDVQTITIENRSKSSNFMEIYTPSTARFDGELNATVHKSNFSILLNIPFVANDTLGSILRVIVKGPKSLCDQHLELSKYLREQVGLKMNEVAWQAAEVPTYYFNRKYQQPTEEIMPDVISHQNSDHEYESISAVSYSEQDISSIADRQSLSSEIISEVLPLAIINDNKEEEILSSLVKVEDFEDYVRRAIESNLLDKQYKMLPEQSQPCNYGKLPENKFKNRYRSVITYDKTRVILQKLPDNAYSDYINANYISGYKINKRYIATQGPTPTTVSDFWRMIWQENVHVICMLTNVVEDGKIKCEQYWPVDEKEKKYGDINVLNVRQNVFADYCFRTFFVTYKEETRKVQQLHYTAWPDYNMPLYTHSIVTYLNKLSAISENKPVVVHCSGGIGRTGVIILCDICLRRAKVEKMIDVFAQTASMMNERANIINNTQQYLLAHLILIECLFSVPISTLYYFLFQNGYYESLPTRIEELKEQIPILQQRLQHTAWRDKALGLLSTQVTPLPSLSERNRAKNRFPELISNMSNRIYLTRYPEWDENSDYISGVYVDGVTLQKQYLATQLPMPSTLNDFWRMIAEFRVKLVLMLQPPDLQDTTCCAIALLGGEFKPIPYLSITAKEVIETEYYSKQKFLLVDNSEKPSREQFVTILCLTEWKPGRNQSPPPVTMMVNFWLIAKNYARGSGPIVTLCHDGAFGCGLYLALSFLLERMTVEKECNVYIAVRAVKRSRPDFVLSLV</sequence>
<dbReference type="OrthoDB" id="7553610at2759"/>
<feature type="domain" description="Tyrosine-protein phosphatase" evidence="6">
    <location>
        <begin position="242"/>
        <end position="493"/>
    </location>
</feature>
<feature type="domain" description="Tyrosine-protein phosphatase" evidence="6">
    <location>
        <begin position="558"/>
        <end position="784"/>
    </location>
</feature>
<dbReference type="PROSITE" id="PS00383">
    <property type="entry name" value="TYR_PHOSPHATASE_1"/>
    <property type="match status" value="1"/>
</dbReference>
<dbReference type="PRINTS" id="PR00700">
    <property type="entry name" value="PRTYPHPHTASE"/>
</dbReference>
<dbReference type="Gene3D" id="3.90.190.10">
    <property type="entry name" value="Protein tyrosine phosphatase superfamily"/>
    <property type="match status" value="2"/>
</dbReference>
<feature type="domain" description="Tyrosine specific protein phosphatases" evidence="7">
    <location>
        <begin position="415"/>
        <end position="484"/>
    </location>
</feature>
<evidence type="ECO:0000313" key="8">
    <source>
        <dbReference type="Proteomes" id="UP000504615"/>
    </source>
</evidence>
<dbReference type="InterPro" id="IPR000387">
    <property type="entry name" value="Tyr_Pase_dom"/>
</dbReference>
<keyword evidence="4" id="KW-0904">Protein phosphatase</keyword>
<dbReference type="SMART" id="SM00194">
    <property type="entry name" value="PTPc"/>
    <property type="match status" value="2"/>
</dbReference>
<dbReference type="PROSITE" id="PS50055">
    <property type="entry name" value="TYR_PHOSPHATASE_PTP"/>
    <property type="match status" value="2"/>
</dbReference>
<proteinExistence type="inferred from homology"/>
<evidence type="ECO:0000313" key="9">
    <source>
        <dbReference type="RefSeq" id="XP_025073981.1"/>
    </source>
</evidence>
<dbReference type="InterPro" id="IPR029021">
    <property type="entry name" value="Prot-tyrosine_phosphatase-like"/>
</dbReference>
<dbReference type="AlphaFoldDB" id="A0A8N1S5G5"/>
<keyword evidence="3" id="KW-0378">Hydrolase</keyword>
<reference evidence="9" key="1">
    <citation type="submission" date="2025-08" db="UniProtKB">
        <authorList>
            <consortium name="RefSeq"/>
        </authorList>
    </citation>
    <scope>IDENTIFICATION</scope>
</reference>
<comment type="catalytic activity">
    <reaction evidence="5">
        <text>O-phospho-L-tyrosyl-[protein] + H2O = L-tyrosyl-[protein] + phosphate</text>
        <dbReference type="Rhea" id="RHEA:10684"/>
        <dbReference type="Rhea" id="RHEA-COMP:10136"/>
        <dbReference type="Rhea" id="RHEA-COMP:20101"/>
        <dbReference type="ChEBI" id="CHEBI:15377"/>
        <dbReference type="ChEBI" id="CHEBI:43474"/>
        <dbReference type="ChEBI" id="CHEBI:46858"/>
        <dbReference type="ChEBI" id="CHEBI:61978"/>
        <dbReference type="EC" id="3.1.3.48"/>
    </reaction>
</comment>
<organism evidence="8 9">
    <name type="scientific">Pogonomyrmex barbatus</name>
    <name type="common">red harvester ant</name>
    <dbReference type="NCBI Taxonomy" id="144034"/>
    <lineage>
        <taxon>Eukaryota</taxon>
        <taxon>Metazoa</taxon>
        <taxon>Ecdysozoa</taxon>
        <taxon>Arthropoda</taxon>
        <taxon>Hexapoda</taxon>
        <taxon>Insecta</taxon>
        <taxon>Pterygota</taxon>
        <taxon>Neoptera</taxon>
        <taxon>Endopterygota</taxon>
        <taxon>Hymenoptera</taxon>
        <taxon>Apocrita</taxon>
        <taxon>Aculeata</taxon>
        <taxon>Formicoidea</taxon>
        <taxon>Formicidae</taxon>
        <taxon>Myrmicinae</taxon>
        <taxon>Pogonomyrmex</taxon>
    </lineage>
</organism>
<dbReference type="GeneID" id="105426822"/>
<dbReference type="InterPro" id="IPR016130">
    <property type="entry name" value="Tyr_Pase_AS"/>
</dbReference>
<dbReference type="PANTHER" id="PTHR19134">
    <property type="entry name" value="RECEPTOR-TYPE TYROSINE-PROTEIN PHOSPHATASE"/>
    <property type="match status" value="1"/>
</dbReference>
<dbReference type="InterPro" id="IPR003595">
    <property type="entry name" value="Tyr_Pase_cat"/>
</dbReference>
<keyword evidence="8" id="KW-1185">Reference proteome</keyword>
<gene>
    <name evidence="9" type="primary">LOC105426822</name>
</gene>
<name>A0A8N1S5G5_9HYME</name>
<evidence type="ECO:0000259" key="7">
    <source>
        <dbReference type="PROSITE" id="PS50056"/>
    </source>
</evidence>
<dbReference type="Proteomes" id="UP000504615">
    <property type="component" value="Unplaced"/>
</dbReference>
<dbReference type="CDD" id="cd00047">
    <property type="entry name" value="PTPc"/>
    <property type="match status" value="1"/>
</dbReference>
<dbReference type="EC" id="3.1.3.48" evidence="2"/>
<dbReference type="GO" id="GO:0004725">
    <property type="term" value="F:protein tyrosine phosphatase activity"/>
    <property type="evidence" value="ECO:0007669"/>
    <property type="project" value="UniProtKB-EC"/>
</dbReference>
<evidence type="ECO:0000256" key="4">
    <source>
        <dbReference type="ARBA" id="ARBA00022912"/>
    </source>
</evidence>
<dbReference type="SUPFAM" id="SSF52799">
    <property type="entry name" value="(Phosphotyrosine protein) phosphatases II"/>
    <property type="match status" value="2"/>
</dbReference>
<dbReference type="Pfam" id="PF00102">
    <property type="entry name" value="Y_phosphatase"/>
    <property type="match status" value="2"/>
</dbReference>